<dbReference type="RefSeq" id="XP_030997914.1">
    <property type="nucleotide sequence ID" value="XM_031138583.1"/>
</dbReference>
<evidence type="ECO:0000256" key="6">
    <source>
        <dbReference type="SAM" id="Phobius"/>
    </source>
</evidence>
<feature type="transmembrane region" description="Helical" evidence="6">
    <location>
        <begin position="218"/>
        <end position="240"/>
    </location>
</feature>
<dbReference type="Gene3D" id="1.20.1250.20">
    <property type="entry name" value="MFS general substrate transporter like domains"/>
    <property type="match status" value="2"/>
</dbReference>
<protein>
    <recommendedName>
        <fullName evidence="7">Major facilitator superfamily (MFS) profile domain-containing protein</fullName>
    </recommendedName>
</protein>
<feature type="transmembrane region" description="Helical" evidence="6">
    <location>
        <begin position="152"/>
        <end position="171"/>
    </location>
</feature>
<accession>A0A507B941</accession>
<sequence length="605" mass="65075">MNTASNTTVEAAQIGTASRGELMLPLEVSETQRHGKQAGESAKTKDAQLAQQPTLPELPRYQKVILWTGIALTAYANGLDNFTMSVYLQEAASEFNGIVQYTTLAVIQSMILGVGKPVFAKLADTFGRAFTYAISILFFTVGTIVISSSRSIQGLGAGMVFFSIGNTGITFSQSVTIADLVGVRWRTTIGNVFAIHFVINFGIASKITAALIPDRWRWGVGMFTIINPFVTAPIITVLGLQQWRAYEAGQLAPYPYRGMGFWTALRALASDLDLIGLFTMAGGFLLILLPLTIAGAAPHGYQTSYIIAMFVLGAALLALWPLVELKVAKTPLVNMRKIARNPNVLVPAAIIFCDQFSYAMTYTPAFQWCRIMFGWGVADATYFYYTQSLCLVVFGIAGGVAATVTRRYKWVTFAGACVRLLGLGLMVRYRDAGSSIIQAVMPQVIQGLGGGLMTANILVAAQAAVPHSEMAIVTGFYLLTLQLGSAIGAAVVGAIQKQLRGELHEFLDPLVNSTVVEKIYAQGSNALTAYPIGTPVRAGVIKAWSLNMHQIITGAVTIAAVDVILCALLPDKELSDNQNLVDDEPVSTFAPTALRPMRKVQEAQA</sequence>
<keyword evidence="4 6" id="KW-0472">Membrane</keyword>
<dbReference type="PROSITE" id="PS50850">
    <property type="entry name" value="MFS"/>
    <property type="match status" value="1"/>
</dbReference>
<feature type="transmembrane region" description="Helical" evidence="6">
    <location>
        <begin position="471"/>
        <end position="495"/>
    </location>
</feature>
<evidence type="ECO:0000313" key="8">
    <source>
        <dbReference type="EMBL" id="TPX16203.1"/>
    </source>
</evidence>
<dbReference type="GO" id="GO:0005886">
    <property type="term" value="C:plasma membrane"/>
    <property type="evidence" value="ECO:0007669"/>
    <property type="project" value="TreeGrafter"/>
</dbReference>
<evidence type="ECO:0000256" key="5">
    <source>
        <dbReference type="SAM" id="MobiDB-lite"/>
    </source>
</evidence>
<dbReference type="GO" id="GO:0022857">
    <property type="term" value="F:transmembrane transporter activity"/>
    <property type="evidence" value="ECO:0007669"/>
    <property type="project" value="InterPro"/>
</dbReference>
<name>A0A507B941_9PEZI</name>
<feature type="transmembrane region" description="Helical" evidence="6">
    <location>
        <begin position="303"/>
        <end position="323"/>
    </location>
</feature>
<keyword evidence="2 6" id="KW-0812">Transmembrane</keyword>
<feature type="domain" description="Major facilitator superfamily (MFS) profile" evidence="7">
    <location>
        <begin position="66"/>
        <end position="573"/>
    </location>
</feature>
<evidence type="ECO:0000256" key="4">
    <source>
        <dbReference type="ARBA" id="ARBA00023136"/>
    </source>
</evidence>
<evidence type="ECO:0000256" key="2">
    <source>
        <dbReference type="ARBA" id="ARBA00022692"/>
    </source>
</evidence>
<dbReference type="InParanoid" id="A0A507B941"/>
<dbReference type="PANTHER" id="PTHR23501">
    <property type="entry name" value="MAJOR FACILITATOR SUPERFAMILY"/>
    <property type="match status" value="1"/>
</dbReference>
<feature type="transmembrane region" description="Helical" evidence="6">
    <location>
        <begin position="382"/>
        <end position="403"/>
    </location>
</feature>
<dbReference type="InterPro" id="IPR020846">
    <property type="entry name" value="MFS_dom"/>
</dbReference>
<evidence type="ECO:0000256" key="3">
    <source>
        <dbReference type="ARBA" id="ARBA00022989"/>
    </source>
</evidence>
<dbReference type="SUPFAM" id="SSF103473">
    <property type="entry name" value="MFS general substrate transporter"/>
    <property type="match status" value="2"/>
</dbReference>
<feature type="region of interest" description="Disordered" evidence="5">
    <location>
        <begin position="30"/>
        <end position="49"/>
    </location>
</feature>
<feature type="transmembrane region" description="Helical" evidence="6">
    <location>
        <begin position="129"/>
        <end position="146"/>
    </location>
</feature>
<dbReference type="InterPro" id="IPR036259">
    <property type="entry name" value="MFS_trans_sf"/>
</dbReference>
<reference evidence="8 9" key="1">
    <citation type="submission" date="2019-06" db="EMBL/GenBank/DDBJ databases">
        <title>Draft genome sequence of the filamentous fungus Phialemoniopsis curvata isolated from diesel fuel.</title>
        <authorList>
            <person name="Varaljay V.A."/>
            <person name="Lyon W.J."/>
            <person name="Crouch A.L."/>
            <person name="Drake C.E."/>
            <person name="Hollomon J.M."/>
            <person name="Nadeau L.J."/>
            <person name="Nunn H.S."/>
            <person name="Stevenson B.S."/>
            <person name="Bojanowski C.L."/>
            <person name="Crookes-Goodson W.J."/>
        </authorList>
    </citation>
    <scope>NUCLEOTIDE SEQUENCE [LARGE SCALE GENOMIC DNA]</scope>
    <source>
        <strain evidence="8 9">D216</strain>
    </source>
</reference>
<dbReference type="GeneID" id="41971645"/>
<dbReference type="PANTHER" id="PTHR23501:SF87">
    <property type="entry name" value="SIDEROPHORE IRON TRANSPORTER 2"/>
    <property type="match status" value="1"/>
</dbReference>
<evidence type="ECO:0000313" key="9">
    <source>
        <dbReference type="Proteomes" id="UP000319257"/>
    </source>
</evidence>
<organism evidence="8 9">
    <name type="scientific">Thyridium curvatum</name>
    <dbReference type="NCBI Taxonomy" id="1093900"/>
    <lineage>
        <taxon>Eukaryota</taxon>
        <taxon>Fungi</taxon>
        <taxon>Dikarya</taxon>
        <taxon>Ascomycota</taxon>
        <taxon>Pezizomycotina</taxon>
        <taxon>Sordariomycetes</taxon>
        <taxon>Sordariomycetidae</taxon>
        <taxon>Thyridiales</taxon>
        <taxon>Thyridiaceae</taxon>
        <taxon>Thyridium</taxon>
    </lineage>
</organism>
<evidence type="ECO:0000256" key="1">
    <source>
        <dbReference type="ARBA" id="ARBA00004141"/>
    </source>
</evidence>
<keyword evidence="9" id="KW-1185">Reference proteome</keyword>
<feature type="transmembrane region" description="Helical" evidence="6">
    <location>
        <begin position="274"/>
        <end position="297"/>
    </location>
</feature>
<keyword evidence="3 6" id="KW-1133">Transmembrane helix</keyword>
<dbReference type="EMBL" id="SKBQ01000019">
    <property type="protein sequence ID" value="TPX16203.1"/>
    <property type="molecule type" value="Genomic_DNA"/>
</dbReference>
<dbReference type="OrthoDB" id="2241241at2759"/>
<feature type="transmembrane region" description="Helical" evidence="6">
    <location>
        <begin position="410"/>
        <end position="429"/>
    </location>
</feature>
<comment type="caution">
    <text evidence="8">The sequence shown here is derived from an EMBL/GenBank/DDBJ whole genome shotgun (WGS) entry which is preliminary data.</text>
</comment>
<feature type="transmembrane region" description="Helical" evidence="6">
    <location>
        <begin position="192"/>
        <end position="212"/>
    </location>
</feature>
<dbReference type="AlphaFoldDB" id="A0A507B941"/>
<comment type="subcellular location">
    <subcellularLocation>
        <location evidence="1">Membrane</location>
        <topology evidence="1">Multi-pass membrane protein</topology>
    </subcellularLocation>
</comment>
<feature type="transmembrane region" description="Helical" evidence="6">
    <location>
        <begin position="435"/>
        <end position="459"/>
    </location>
</feature>
<gene>
    <name evidence="8" type="ORF">E0L32_004198</name>
</gene>
<feature type="transmembrane region" description="Helical" evidence="6">
    <location>
        <begin position="344"/>
        <end position="362"/>
    </location>
</feature>
<dbReference type="Proteomes" id="UP000319257">
    <property type="component" value="Unassembled WGS sequence"/>
</dbReference>
<evidence type="ECO:0000259" key="7">
    <source>
        <dbReference type="PROSITE" id="PS50850"/>
    </source>
</evidence>
<proteinExistence type="predicted"/>